<dbReference type="Gene3D" id="2.60.40.10">
    <property type="entry name" value="Immunoglobulins"/>
    <property type="match status" value="1"/>
</dbReference>
<accession>A0A164ZIM2</accession>
<feature type="region of interest" description="Disordered" evidence="1">
    <location>
        <begin position="590"/>
        <end position="610"/>
    </location>
</feature>
<dbReference type="GeneID" id="28895800"/>
<dbReference type="Pfam" id="PF22669">
    <property type="entry name" value="Exo_endo_phos2"/>
    <property type="match status" value="2"/>
</dbReference>
<dbReference type="EMBL" id="KV407467">
    <property type="protein sequence ID" value="KZF19144.1"/>
    <property type="molecule type" value="Genomic_DNA"/>
</dbReference>
<keyword evidence="4" id="KW-1185">Reference proteome</keyword>
<feature type="compositionally biased region" description="Polar residues" evidence="1">
    <location>
        <begin position="1"/>
        <end position="15"/>
    </location>
</feature>
<dbReference type="RefSeq" id="XP_018184699.1">
    <property type="nucleotide sequence ID" value="XM_018330663.1"/>
</dbReference>
<dbReference type="STRING" id="1328760.A0A164ZIM2"/>
<proteinExistence type="predicted"/>
<sequence>MSNSRDSTRSPTLDSQELPGAFPAIDQPDQFKPISAHYSLSQAVHARKSEFTRQHDIRIKVGSWNVASKPGTEKDIAGWFVGGKGVSESLAGMKIDSNVLPHSEVVDGSGAQEKIESVERQEWRATKKEPTIPKNDPGSVLAGDEIGLYAVGLQEIVDISSATEALRPYTDSSVAKKWKEAMSAALPAGYTLVAEQQLIGLLLLVYASPKIAPTVGSVSTTSVGTGLMGYMGNKGAVTVRIILGETTRLVFINCHLSAGAEKGSVERRNWDVSQITSRTKFDPVTDSTGVTQDFGEGIGQEDFAFWFGDLNYRIEGVPAEDVRRLLMLHTRNEYDIGSQAEQKIEKQIEKERKIAEKHTDTLCPPELLDSMSDPTSLQTTLDSLLPHDELHQQQKERKAFHDGWQEGPITFLPTYKYDVGSVGLFDSSEKRRGPSWCDRILYRTRRAKLEYEKKVEEEEEAKKKDEEMKARGLDKVAQNDEEVLFEYNPDTDGAPEEYDEYNEEEDAADDGETVITKEGFEDKIHLEHYVTHQRVLSSDHKPLDAVFALTYDAVVPELKARITQEVARELDRAENEGRPCITVVCDHHLDQDSPKKKDNDNSQPFEGVDFGDVRYGQTKIRTVTIANTGRVPATFGFVDRPVEPGKPSSISPRWLRVQFDRPSDKDNSIENAIKQYTLEPGDVANAVLELNVDHIDMVREFNDGKQSIDDVLVLRVKDGRDHFLAIRGNWQQSSFARSLDKLVRVPEGGIRRLQHQKPEGSGSKADREQGVKWSAPRELFRLTEAIEELTGRTLAEWGMTADAQQHPPWEMHPGWPFAPESWTLAPGTYREGLTVAAREGLDTDTPFQSLFEPEVTSIDRLEALSETLVAFLQSLNDGIITESLWGELERGILAQERAKTPHSGEDERTWVMDVLSAAPSHSIAFTFLIHMLSYVANEVAPVQNQQSASEARASMESQGSQRSRARSRTVSSQDPAVSRRMQVDGKFAEIMAAAMVRFPSTFRDKERKASQDRAQYILQLFLWEKWGHGN</sequence>
<dbReference type="InterPro" id="IPR013783">
    <property type="entry name" value="Ig-like_fold"/>
</dbReference>
<dbReference type="InterPro" id="IPR048869">
    <property type="entry name" value="OCRL-1_2_ASH"/>
</dbReference>
<dbReference type="OMA" id="NWDAAQI"/>
<dbReference type="InterPro" id="IPR036691">
    <property type="entry name" value="Endo/exonu/phosph_ase_sf"/>
</dbReference>
<dbReference type="PANTHER" id="PTHR11200:SF300">
    <property type="entry name" value="TYPE II INOSITOL 1,4,5-TRISPHOSPHATE 5-PHOSPHATASE"/>
    <property type="match status" value="1"/>
</dbReference>
<dbReference type="InterPro" id="IPR000300">
    <property type="entry name" value="IPPc"/>
</dbReference>
<dbReference type="PANTHER" id="PTHR11200">
    <property type="entry name" value="INOSITOL 5-PHOSPHATASE"/>
    <property type="match status" value="1"/>
</dbReference>
<feature type="domain" description="Inositol polyphosphate-related phosphatase" evidence="2">
    <location>
        <begin position="121"/>
        <end position="482"/>
    </location>
</feature>
<dbReference type="Pfam" id="PF21310">
    <property type="entry name" value="OCRL-like_ASH"/>
    <property type="match status" value="1"/>
</dbReference>
<evidence type="ECO:0000313" key="4">
    <source>
        <dbReference type="Proteomes" id="UP000076632"/>
    </source>
</evidence>
<dbReference type="AlphaFoldDB" id="A0A164ZIM2"/>
<feature type="region of interest" description="Disordered" evidence="1">
    <location>
        <begin position="1"/>
        <end position="27"/>
    </location>
</feature>
<reference evidence="3 4" key="1">
    <citation type="journal article" date="2016" name="Fungal Biol.">
        <title>The genome of Xylona heveae provides a window into fungal endophytism.</title>
        <authorList>
            <person name="Gazis R."/>
            <person name="Kuo A."/>
            <person name="Riley R."/>
            <person name="LaButti K."/>
            <person name="Lipzen A."/>
            <person name="Lin J."/>
            <person name="Amirebrahimi M."/>
            <person name="Hesse C.N."/>
            <person name="Spatafora J.W."/>
            <person name="Henrissat B."/>
            <person name="Hainaut M."/>
            <person name="Grigoriev I.V."/>
            <person name="Hibbett D.S."/>
        </authorList>
    </citation>
    <scope>NUCLEOTIDE SEQUENCE [LARGE SCALE GENOMIC DNA]</scope>
    <source>
        <strain evidence="3 4">TC161</strain>
    </source>
</reference>
<dbReference type="InterPro" id="IPR046985">
    <property type="entry name" value="IP5"/>
</dbReference>
<dbReference type="Gene3D" id="3.60.10.10">
    <property type="entry name" value="Endonuclease/exonuclease/phosphatase"/>
    <property type="match status" value="1"/>
</dbReference>
<feature type="compositionally biased region" description="Basic and acidic residues" evidence="1">
    <location>
        <begin position="454"/>
        <end position="478"/>
    </location>
</feature>
<feature type="compositionally biased region" description="Acidic residues" evidence="1">
    <location>
        <begin position="493"/>
        <end position="510"/>
    </location>
</feature>
<dbReference type="GO" id="GO:0046856">
    <property type="term" value="P:phosphatidylinositol dephosphorylation"/>
    <property type="evidence" value="ECO:0007669"/>
    <property type="project" value="InterPro"/>
</dbReference>
<evidence type="ECO:0000313" key="3">
    <source>
        <dbReference type="EMBL" id="KZF19144.1"/>
    </source>
</evidence>
<evidence type="ECO:0000259" key="2">
    <source>
        <dbReference type="SMART" id="SM00128"/>
    </source>
</evidence>
<dbReference type="GO" id="GO:0004439">
    <property type="term" value="F:phosphatidylinositol-4,5-bisphosphate 5-phosphatase activity"/>
    <property type="evidence" value="ECO:0007669"/>
    <property type="project" value="TreeGrafter"/>
</dbReference>
<feature type="compositionally biased region" description="Basic and acidic residues" evidence="1">
    <location>
        <begin position="590"/>
        <end position="600"/>
    </location>
</feature>
<gene>
    <name evidence="3" type="ORF">L228DRAFT_234343</name>
</gene>
<feature type="region of interest" description="Disordered" evidence="1">
    <location>
        <begin position="454"/>
        <end position="510"/>
    </location>
</feature>
<protein>
    <submittedName>
        <fullName evidence="3">DNase I-like protein</fullName>
    </submittedName>
</protein>
<evidence type="ECO:0000256" key="1">
    <source>
        <dbReference type="SAM" id="MobiDB-lite"/>
    </source>
</evidence>
<feature type="region of interest" description="Disordered" evidence="1">
    <location>
        <begin position="946"/>
        <end position="978"/>
    </location>
</feature>
<name>A0A164ZIM2_XYLHT</name>
<dbReference type="InParanoid" id="A0A164ZIM2"/>
<dbReference type="Proteomes" id="UP000076632">
    <property type="component" value="Unassembled WGS sequence"/>
</dbReference>
<dbReference type="SMART" id="SM00128">
    <property type="entry name" value="IPPc"/>
    <property type="match status" value="1"/>
</dbReference>
<dbReference type="OrthoDB" id="7862313at2759"/>
<organism evidence="3 4">
    <name type="scientific">Xylona heveae (strain CBS 132557 / TC161)</name>
    <dbReference type="NCBI Taxonomy" id="1328760"/>
    <lineage>
        <taxon>Eukaryota</taxon>
        <taxon>Fungi</taxon>
        <taxon>Dikarya</taxon>
        <taxon>Ascomycota</taxon>
        <taxon>Pezizomycotina</taxon>
        <taxon>Xylonomycetes</taxon>
        <taxon>Xylonales</taxon>
        <taxon>Xylonaceae</taxon>
        <taxon>Xylona</taxon>
    </lineage>
</organism>
<dbReference type="SUPFAM" id="SSF56219">
    <property type="entry name" value="DNase I-like"/>
    <property type="match status" value="1"/>
</dbReference>